<proteinExistence type="predicted"/>
<name>A0A4V5TKZ2_9ACTN</name>
<dbReference type="EMBL" id="SZPY01000001">
    <property type="protein sequence ID" value="TKI64223.1"/>
    <property type="molecule type" value="Genomic_DNA"/>
</dbReference>
<comment type="caution">
    <text evidence="2">The sequence shown here is derived from an EMBL/GenBank/DDBJ whole genome shotgun (WGS) entry which is preliminary data.</text>
</comment>
<accession>A0A4V5TKZ2</accession>
<reference evidence="2 3" key="1">
    <citation type="submission" date="2019-04" db="EMBL/GenBank/DDBJ databases">
        <authorList>
            <person name="Dong K."/>
        </authorList>
    </citation>
    <scope>NUCLEOTIDE SEQUENCE [LARGE SCALE GENOMIC DNA]</scope>
    <source>
        <strain evidence="3">dk3543</strain>
    </source>
</reference>
<evidence type="ECO:0000313" key="2">
    <source>
        <dbReference type="EMBL" id="TKI64223.1"/>
    </source>
</evidence>
<dbReference type="Gene3D" id="1.10.10.10">
    <property type="entry name" value="Winged helix-like DNA-binding domain superfamily/Winged helix DNA-binding domain"/>
    <property type="match status" value="1"/>
</dbReference>
<dbReference type="InterPro" id="IPR005149">
    <property type="entry name" value="Tscrpt_reg_PadR_N"/>
</dbReference>
<sequence>MSTSDALLALLEPAPAHGYTLKQDYDRWFAHKRPLAFGQVYATLTRLEKKGFVALADVEAGHGPDRRLYEITPDGVTALDAWVSTPQEPDLFATSTLYARLTVALLSGRDATQVLAGQREAHLTRMRELQKVRRDASGADLLAVTYELAHLDADLRWIEESGARLDQTRQALAAASGRADR</sequence>
<dbReference type="Pfam" id="PF03551">
    <property type="entry name" value="PadR"/>
    <property type="match status" value="1"/>
</dbReference>
<dbReference type="InterPro" id="IPR036390">
    <property type="entry name" value="WH_DNA-bd_sf"/>
</dbReference>
<gene>
    <name evidence="2" type="ORF">FC770_03435</name>
</gene>
<dbReference type="OrthoDB" id="3186544at2"/>
<keyword evidence="3" id="KW-1185">Reference proteome</keyword>
<dbReference type="RefSeq" id="WP_137064683.1">
    <property type="nucleotide sequence ID" value="NZ_CP040748.1"/>
</dbReference>
<evidence type="ECO:0000259" key="1">
    <source>
        <dbReference type="Pfam" id="PF03551"/>
    </source>
</evidence>
<dbReference type="InterPro" id="IPR036388">
    <property type="entry name" value="WH-like_DNA-bd_sf"/>
</dbReference>
<dbReference type="AlphaFoldDB" id="A0A4V5TKZ2"/>
<protein>
    <submittedName>
        <fullName evidence="2">PadR family transcriptional regulator</fullName>
    </submittedName>
</protein>
<dbReference type="SUPFAM" id="SSF46785">
    <property type="entry name" value="Winged helix' DNA-binding domain"/>
    <property type="match status" value="1"/>
</dbReference>
<dbReference type="Proteomes" id="UP000307808">
    <property type="component" value="Unassembled WGS sequence"/>
</dbReference>
<dbReference type="PANTHER" id="PTHR43252:SF6">
    <property type="entry name" value="NEGATIVE TRANSCRIPTION REGULATOR PADR"/>
    <property type="match status" value="1"/>
</dbReference>
<evidence type="ECO:0000313" key="3">
    <source>
        <dbReference type="Proteomes" id="UP000307808"/>
    </source>
</evidence>
<organism evidence="2 3">
    <name type="scientific">Nocardioides jishulii</name>
    <dbReference type="NCBI Taxonomy" id="2575440"/>
    <lineage>
        <taxon>Bacteria</taxon>
        <taxon>Bacillati</taxon>
        <taxon>Actinomycetota</taxon>
        <taxon>Actinomycetes</taxon>
        <taxon>Propionibacteriales</taxon>
        <taxon>Nocardioidaceae</taxon>
        <taxon>Nocardioides</taxon>
    </lineage>
</organism>
<dbReference type="PANTHER" id="PTHR43252">
    <property type="entry name" value="TRANSCRIPTIONAL REGULATOR YQJI"/>
    <property type="match status" value="1"/>
</dbReference>
<feature type="domain" description="Transcription regulator PadR N-terminal" evidence="1">
    <location>
        <begin position="7"/>
        <end position="80"/>
    </location>
</feature>